<feature type="chain" id="PRO_5032486717" evidence="9">
    <location>
        <begin position="24"/>
        <end position="448"/>
    </location>
</feature>
<evidence type="ECO:0000256" key="6">
    <source>
        <dbReference type="ARBA" id="ARBA00023136"/>
    </source>
</evidence>
<dbReference type="Pfam" id="PF02321">
    <property type="entry name" value="OEP"/>
    <property type="match status" value="2"/>
</dbReference>
<dbReference type="PANTHER" id="PTHR30026:SF20">
    <property type="entry name" value="OUTER MEMBRANE PROTEIN TOLC"/>
    <property type="match status" value="1"/>
</dbReference>
<keyword evidence="7" id="KW-0998">Cell outer membrane</keyword>
<dbReference type="InterPro" id="IPR003423">
    <property type="entry name" value="OMP_efflux"/>
</dbReference>
<dbReference type="GO" id="GO:0015562">
    <property type="term" value="F:efflux transmembrane transporter activity"/>
    <property type="evidence" value="ECO:0007669"/>
    <property type="project" value="InterPro"/>
</dbReference>
<dbReference type="GO" id="GO:0015288">
    <property type="term" value="F:porin activity"/>
    <property type="evidence" value="ECO:0007669"/>
    <property type="project" value="TreeGrafter"/>
</dbReference>
<evidence type="ECO:0000256" key="4">
    <source>
        <dbReference type="ARBA" id="ARBA00022452"/>
    </source>
</evidence>
<evidence type="ECO:0000256" key="3">
    <source>
        <dbReference type="ARBA" id="ARBA00022448"/>
    </source>
</evidence>
<keyword evidence="6" id="KW-0472">Membrane</keyword>
<evidence type="ECO:0000256" key="9">
    <source>
        <dbReference type="SAM" id="SignalP"/>
    </source>
</evidence>
<dbReference type="PANTHER" id="PTHR30026">
    <property type="entry name" value="OUTER MEMBRANE PROTEIN TOLC"/>
    <property type="match status" value="1"/>
</dbReference>
<evidence type="ECO:0000313" key="11">
    <source>
        <dbReference type="Proteomes" id="UP000548326"/>
    </source>
</evidence>
<evidence type="ECO:0000256" key="1">
    <source>
        <dbReference type="ARBA" id="ARBA00004442"/>
    </source>
</evidence>
<feature type="coiled-coil region" evidence="8">
    <location>
        <begin position="333"/>
        <end position="385"/>
    </location>
</feature>
<comment type="caution">
    <text evidence="10">The sequence shown here is derived from an EMBL/GenBank/DDBJ whole genome shotgun (WGS) entry which is preliminary data.</text>
</comment>
<keyword evidence="4" id="KW-1134">Transmembrane beta strand</keyword>
<accession>A0A841JKS2</accession>
<gene>
    <name evidence="10" type="ORF">HDF22_005761</name>
</gene>
<comment type="similarity">
    <text evidence="2">Belongs to the outer membrane factor (OMF) (TC 1.B.17) family.</text>
</comment>
<protein>
    <submittedName>
        <fullName evidence="10">Outer membrane protein</fullName>
    </submittedName>
</protein>
<reference evidence="10 11" key="1">
    <citation type="submission" date="2020-08" db="EMBL/GenBank/DDBJ databases">
        <title>Genomic Encyclopedia of Type Strains, Phase IV (KMG-V): Genome sequencing to study the core and pangenomes of soil and plant-associated prokaryotes.</title>
        <authorList>
            <person name="Whitman W."/>
        </authorList>
    </citation>
    <scope>NUCLEOTIDE SEQUENCE [LARGE SCALE GENOMIC DNA]</scope>
    <source>
        <strain evidence="10 11">MP601</strain>
    </source>
</reference>
<dbReference type="RefSeq" id="WP_183590052.1">
    <property type="nucleotide sequence ID" value="NZ_JACHCA010000027.1"/>
</dbReference>
<dbReference type="InterPro" id="IPR051906">
    <property type="entry name" value="TolC-like"/>
</dbReference>
<name>A0A841JKS2_9SPHI</name>
<keyword evidence="9" id="KW-0732">Signal</keyword>
<evidence type="ECO:0000256" key="5">
    <source>
        <dbReference type="ARBA" id="ARBA00022692"/>
    </source>
</evidence>
<dbReference type="SUPFAM" id="SSF56954">
    <property type="entry name" value="Outer membrane efflux proteins (OEP)"/>
    <property type="match status" value="1"/>
</dbReference>
<evidence type="ECO:0000313" key="10">
    <source>
        <dbReference type="EMBL" id="MBB6131610.1"/>
    </source>
</evidence>
<proteinExistence type="inferred from homology"/>
<dbReference type="AlphaFoldDB" id="A0A841JKS2"/>
<keyword evidence="8" id="KW-0175">Coiled coil</keyword>
<keyword evidence="3" id="KW-0813">Transport</keyword>
<dbReference type="Gene3D" id="1.20.1600.10">
    <property type="entry name" value="Outer membrane efflux proteins (OEP)"/>
    <property type="match status" value="1"/>
</dbReference>
<dbReference type="GO" id="GO:0009279">
    <property type="term" value="C:cell outer membrane"/>
    <property type="evidence" value="ECO:0007669"/>
    <property type="project" value="UniProtKB-SubCell"/>
</dbReference>
<comment type="subcellular location">
    <subcellularLocation>
        <location evidence="1">Cell outer membrane</location>
    </subcellularLocation>
</comment>
<sequence>MLLLKKHILLLVVLVSGCFSLYAQDSTLVGTAINWDLAKCIDYAKKNNIQINTLRLSQQTSQQEYLLAKAARLPDLSGSASQTAAHGNNFSNGDNGRHSGYNLSGSYGLSSNVTIYNGSYINNNIQQKNLSVQSANLNIIQQENDITLQITQAYLAILLDKENIIYNTDLLNTTKAQVALEQKRYNVGSVARKDLIQLQAQQASDQYTLVNSQNAERGDLITLKQLLLLPSDSRFDITKPDTVIAPIATVAAFHDAEQTALQNRPEVKNGELGVKIAQYDVDKARAGYKPTLTGGASLNSGYANGQGTSFGYQLNNNFTQQLGLTLAIPIFTKRVVKTQVEEAKINVKQAQLDLTNTRITLSQTVERAYINVQNARSQYDAASEEYKYSKESYRIASEQLKVGVANTVDFLLQKNLYVQAQQAFIQAKYNTLLTLKIYDFYRGVPIKL</sequence>
<organism evidence="10 11">
    <name type="scientific">Mucilaginibacter lappiensis</name>
    <dbReference type="NCBI Taxonomy" id="354630"/>
    <lineage>
        <taxon>Bacteria</taxon>
        <taxon>Pseudomonadati</taxon>
        <taxon>Bacteroidota</taxon>
        <taxon>Sphingobacteriia</taxon>
        <taxon>Sphingobacteriales</taxon>
        <taxon>Sphingobacteriaceae</taxon>
        <taxon>Mucilaginibacter</taxon>
    </lineage>
</organism>
<keyword evidence="5" id="KW-0812">Transmembrane</keyword>
<dbReference type="Proteomes" id="UP000548326">
    <property type="component" value="Unassembled WGS sequence"/>
</dbReference>
<dbReference type="EMBL" id="JACHCA010000027">
    <property type="protein sequence ID" value="MBB6131610.1"/>
    <property type="molecule type" value="Genomic_DNA"/>
</dbReference>
<evidence type="ECO:0000256" key="2">
    <source>
        <dbReference type="ARBA" id="ARBA00007613"/>
    </source>
</evidence>
<evidence type="ECO:0000256" key="7">
    <source>
        <dbReference type="ARBA" id="ARBA00023237"/>
    </source>
</evidence>
<dbReference type="PROSITE" id="PS51257">
    <property type="entry name" value="PROKAR_LIPOPROTEIN"/>
    <property type="match status" value="1"/>
</dbReference>
<dbReference type="GO" id="GO:1990281">
    <property type="term" value="C:efflux pump complex"/>
    <property type="evidence" value="ECO:0007669"/>
    <property type="project" value="TreeGrafter"/>
</dbReference>
<feature type="signal peptide" evidence="9">
    <location>
        <begin position="1"/>
        <end position="23"/>
    </location>
</feature>
<evidence type="ECO:0000256" key="8">
    <source>
        <dbReference type="SAM" id="Coils"/>
    </source>
</evidence>